<dbReference type="AlphaFoldDB" id="D5AAJ8"/>
<evidence type="ECO:0000313" key="2">
    <source>
        <dbReference type="EMBL" id="ADE76567.1"/>
    </source>
</evidence>
<organism evidence="2">
    <name type="scientific">Picea sitchensis</name>
    <name type="common">Sitka spruce</name>
    <name type="synonym">Pinus sitchensis</name>
    <dbReference type="NCBI Taxonomy" id="3332"/>
    <lineage>
        <taxon>Eukaryota</taxon>
        <taxon>Viridiplantae</taxon>
        <taxon>Streptophyta</taxon>
        <taxon>Embryophyta</taxon>
        <taxon>Tracheophyta</taxon>
        <taxon>Spermatophyta</taxon>
        <taxon>Pinopsida</taxon>
        <taxon>Pinidae</taxon>
        <taxon>Conifers I</taxon>
        <taxon>Pinales</taxon>
        <taxon>Pinaceae</taxon>
        <taxon>Picea</taxon>
    </lineage>
</organism>
<evidence type="ECO:0000256" key="1">
    <source>
        <dbReference type="SAM" id="MobiDB-lite"/>
    </source>
</evidence>
<sequence length="68" mass="7445">MMGISSLGVMANSLALQMEFNSKHKHVGSSMFNGNPLGSIVSMDSTDPQDQDLEKGRHFSRQKDGKYA</sequence>
<protein>
    <submittedName>
        <fullName evidence="2">Uncharacterized protein</fullName>
    </submittedName>
</protein>
<accession>D5AAJ8</accession>
<feature type="region of interest" description="Disordered" evidence="1">
    <location>
        <begin position="38"/>
        <end position="68"/>
    </location>
</feature>
<feature type="compositionally biased region" description="Basic and acidic residues" evidence="1">
    <location>
        <begin position="52"/>
        <end position="68"/>
    </location>
</feature>
<reference evidence="2" key="1">
    <citation type="submission" date="2010-04" db="EMBL/GenBank/DDBJ databases">
        <authorList>
            <person name="Reid K.E."/>
            <person name="Liao N."/>
            <person name="Chan S."/>
            <person name="Docking R."/>
            <person name="Taylor G."/>
            <person name="Moore R."/>
            <person name="Mayo M."/>
            <person name="Munro S."/>
            <person name="King J."/>
            <person name="Yanchuk A."/>
            <person name="Holt R."/>
            <person name="Jones S."/>
            <person name="Marra M."/>
            <person name="Ritland C.E."/>
            <person name="Ritland K."/>
            <person name="Bohlmann J."/>
        </authorList>
    </citation>
    <scope>NUCLEOTIDE SEQUENCE</scope>
    <source>
        <tissue evidence="2">Bud</tissue>
    </source>
</reference>
<proteinExistence type="evidence at transcript level"/>
<dbReference type="EMBL" id="BT123233">
    <property type="protein sequence ID" value="ADE76567.1"/>
    <property type="molecule type" value="mRNA"/>
</dbReference>
<name>D5AAJ8_PICSI</name>